<dbReference type="Pfam" id="PF01471">
    <property type="entry name" value="PG_binding_1"/>
    <property type="match status" value="1"/>
</dbReference>
<evidence type="ECO:0000259" key="3">
    <source>
        <dbReference type="Pfam" id="PF01471"/>
    </source>
</evidence>
<feature type="region of interest" description="Disordered" evidence="1">
    <location>
        <begin position="1"/>
        <end position="22"/>
    </location>
</feature>
<gene>
    <name evidence="4" type="ORF">SAMN05216260_13630</name>
</gene>
<keyword evidence="2" id="KW-0812">Transmembrane</keyword>
<dbReference type="Proteomes" id="UP000198614">
    <property type="component" value="Unassembled WGS sequence"/>
</dbReference>
<name>A0A1G7Y5E5_9ACTN</name>
<dbReference type="EMBL" id="FNAX01000036">
    <property type="protein sequence ID" value="SDG91661.1"/>
    <property type="molecule type" value="Genomic_DNA"/>
</dbReference>
<keyword evidence="2" id="KW-1133">Transmembrane helix</keyword>
<keyword evidence="2" id="KW-0472">Membrane</keyword>
<feature type="region of interest" description="Disordered" evidence="1">
    <location>
        <begin position="38"/>
        <end position="131"/>
    </location>
</feature>
<evidence type="ECO:0000256" key="1">
    <source>
        <dbReference type="SAM" id="MobiDB-lite"/>
    </source>
</evidence>
<evidence type="ECO:0000313" key="5">
    <source>
        <dbReference type="Proteomes" id="UP000198614"/>
    </source>
</evidence>
<accession>A0A1G7Y5E5</accession>
<organism evidence="4 5">
    <name type="scientific">Streptomyces griseoaurantiacus</name>
    <dbReference type="NCBI Taxonomy" id="68213"/>
    <lineage>
        <taxon>Bacteria</taxon>
        <taxon>Bacillati</taxon>
        <taxon>Actinomycetota</taxon>
        <taxon>Actinomycetes</taxon>
        <taxon>Kitasatosporales</taxon>
        <taxon>Streptomycetaceae</taxon>
        <taxon>Streptomyces</taxon>
        <taxon>Streptomyces aurantiacus group</taxon>
    </lineage>
</organism>
<feature type="compositionally biased region" description="Basic residues" evidence="1">
    <location>
        <begin position="111"/>
        <end position="124"/>
    </location>
</feature>
<feature type="compositionally biased region" description="Basic and acidic residues" evidence="1">
    <location>
        <begin position="38"/>
        <end position="49"/>
    </location>
</feature>
<dbReference type="SUPFAM" id="SSF47090">
    <property type="entry name" value="PGBD-like"/>
    <property type="match status" value="1"/>
</dbReference>
<dbReference type="InterPro" id="IPR036366">
    <property type="entry name" value="PGBDSf"/>
</dbReference>
<dbReference type="InterPro" id="IPR002477">
    <property type="entry name" value="Peptidoglycan-bd-like"/>
</dbReference>
<evidence type="ECO:0000313" key="4">
    <source>
        <dbReference type="EMBL" id="SDG91661.1"/>
    </source>
</evidence>
<dbReference type="InterPro" id="IPR036365">
    <property type="entry name" value="PGBD-like_sf"/>
</dbReference>
<dbReference type="Gene3D" id="1.10.101.10">
    <property type="entry name" value="PGBD-like superfamily/PGBD"/>
    <property type="match status" value="1"/>
</dbReference>
<feature type="domain" description="Peptidoglycan binding-like" evidence="3">
    <location>
        <begin position="202"/>
        <end position="260"/>
    </location>
</feature>
<evidence type="ECO:0000256" key="2">
    <source>
        <dbReference type="SAM" id="Phobius"/>
    </source>
</evidence>
<reference evidence="4 5" key="1">
    <citation type="submission" date="2016-10" db="EMBL/GenBank/DDBJ databases">
        <authorList>
            <person name="de Groot N.N."/>
        </authorList>
    </citation>
    <scope>NUCLEOTIDE SEQUENCE [LARGE SCALE GENOMIC DNA]</scope>
    <source>
        <strain evidence="4 5">CGMCC 4.1859</strain>
    </source>
</reference>
<feature type="region of interest" description="Disordered" evidence="1">
    <location>
        <begin position="165"/>
        <end position="206"/>
    </location>
</feature>
<feature type="compositionally biased region" description="Low complexity" evidence="1">
    <location>
        <begin position="175"/>
        <end position="188"/>
    </location>
</feature>
<protein>
    <submittedName>
        <fullName evidence="4">Putative peptidoglycan binding domain-containing protein</fullName>
    </submittedName>
</protein>
<proteinExistence type="predicted"/>
<feature type="transmembrane region" description="Helical" evidence="2">
    <location>
        <begin position="137"/>
        <end position="157"/>
    </location>
</feature>
<sequence length="268" mass="27802">MPTPTDPPDRPGQPARRPVLEPTYVMRRRRTEALAELVREHRESREDRGAGAGMEAEPDYEAVLPGGPGPGAVPVADLATEEMAPVTEPLASSGAAPPAPPYAGAGPGTGRRPRRRGHPARGVRGRAAGAGVTRRRAALAVGVAAAALLGFAVALTVTGLDGPEARRAAAPPGPAAADAASRPAGAPDTDPDGAGTLREGDSGPAVSELQQRLLRVPDVYRDGATDGHYDAVLRAAVARFQLWYGIRGDESGVYGDDTRRDLESRTVR</sequence>
<dbReference type="AlphaFoldDB" id="A0A1G7Y5E5"/>